<sequence>MGPEWAASRTRHDHNEISRADRIGNFIGRMRGRIRGRPLRPDHAATLAQPSSTFSPTTVRVDENGDVPLQLITAQGVEPITSSSQSHNISTRLHESSMAANIPPLHEVQLPSSSNQNAEQSQGPQHA</sequence>
<dbReference type="AlphaFoldDB" id="A0A1Y2GU33"/>
<feature type="compositionally biased region" description="Polar residues" evidence="1">
    <location>
        <begin position="110"/>
        <end position="127"/>
    </location>
</feature>
<feature type="compositionally biased region" description="Polar residues" evidence="1">
    <location>
        <begin position="80"/>
        <end position="91"/>
    </location>
</feature>
<dbReference type="RefSeq" id="XP_021883564.1">
    <property type="nucleotide sequence ID" value="XM_022023408.1"/>
</dbReference>
<keyword evidence="3" id="KW-1185">Reference proteome</keyword>
<evidence type="ECO:0000256" key="1">
    <source>
        <dbReference type="SAM" id="MobiDB-lite"/>
    </source>
</evidence>
<organism evidence="2 3">
    <name type="scientific">Lobosporangium transversale</name>
    <dbReference type="NCBI Taxonomy" id="64571"/>
    <lineage>
        <taxon>Eukaryota</taxon>
        <taxon>Fungi</taxon>
        <taxon>Fungi incertae sedis</taxon>
        <taxon>Mucoromycota</taxon>
        <taxon>Mortierellomycotina</taxon>
        <taxon>Mortierellomycetes</taxon>
        <taxon>Mortierellales</taxon>
        <taxon>Mortierellaceae</taxon>
        <taxon>Lobosporangium</taxon>
    </lineage>
</organism>
<dbReference type="Proteomes" id="UP000193648">
    <property type="component" value="Unassembled WGS sequence"/>
</dbReference>
<reference evidence="2 3" key="1">
    <citation type="submission" date="2016-07" db="EMBL/GenBank/DDBJ databases">
        <title>Pervasive Adenine N6-methylation of Active Genes in Fungi.</title>
        <authorList>
            <consortium name="DOE Joint Genome Institute"/>
            <person name="Mondo S.J."/>
            <person name="Dannebaum R.O."/>
            <person name="Kuo R.C."/>
            <person name="Labutti K."/>
            <person name="Haridas S."/>
            <person name="Kuo A."/>
            <person name="Salamov A."/>
            <person name="Ahrendt S.R."/>
            <person name="Lipzen A."/>
            <person name="Sullivan W."/>
            <person name="Andreopoulos W.B."/>
            <person name="Clum A."/>
            <person name="Lindquist E."/>
            <person name="Daum C."/>
            <person name="Ramamoorthy G.K."/>
            <person name="Gryganskyi A."/>
            <person name="Culley D."/>
            <person name="Magnuson J.K."/>
            <person name="James T.Y."/>
            <person name="O'Malley M.A."/>
            <person name="Stajich J.E."/>
            <person name="Spatafora J.W."/>
            <person name="Visel A."/>
            <person name="Grigoriev I.V."/>
        </authorList>
    </citation>
    <scope>NUCLEOTIDE SEQUENCE [LARGE SCALE GENOMIC DNA]</scope>
    <source>
        <strain evidence="2 3">NRRL 3116</strain>
    </source>
</reference>
<proteinExistence type="predicted"/>
<evidence type="ECO:0000313" key="3">
    <source>
        <dbReference type="Proteomes" id="UP000193648"/>
    </source>
</evidence>
<name>A0A1Y2GU33_9FUNG</name>
<comment type="caution">
    <text evidence="2">The sequence shown here is derived from an EMBL/GenBank/DDBJ whole genome shotgun (WGS) entry which is preliminary data.</text>
</comment>
<evidence type="ECO:0000313" key="2">
    <source>
        <dbReference type="EMBL" id="ORZ23750.1"/>
    </source>
</evidence>
<feature type="region of interest" description="Disordered" evidence="1">
    <location>
        <begin position="78"/>
        <end position="127"/>
    </location>
</feature>
<dbReference type="EMBL" id="MCFF01000009">
    <property type="protein sequence ID" value="ORZ23750.1"/>
    <property type="molecule type" value="Genomic_DNA"/>
</dbReference>
<gene>
    <name evidence="2" type="ORF">BCR41DRAFT_349091</name>
</gene>
<protein>
    <submittedName>
        <fullName evidence="2">Uncharacterized protein</fullName>
    </submittedName>
</protein>
<dbReference type="InParanoid" id="A0A1Y2GU33"/>
<dbReference type="GeneID" id="33565252"/>
<accession>A0A1Y2GU33</accession>